<accession>A0A1E3T6H0</accession>
<gene>
    <name evidence="2" type="ORF">BHQ21_04430</name>
</gene>
<evidence type="ECO:0000313" key="3">
    <source>
        <dbReference type="Proteomes" id="UP000094224"/>
    </source>
</evidence>
<dbReference type="EMBL" id="MIHC01000005">
    <property type="protein sequence ID" value="ODR09328.1"/>
    <property type="molecule type" value="Genomic_DNA"/>
</dbReference>
<protein>
    <submittedName>
        <fullName evidence="2">Uncharacterized protein</fullName>
    </submittedName>
</protein>
<dbReference type="AlphaFoldDB" id="A0A1E3T6H0"/>
<feature type="transmembrane region" description="Helical" evidence="1">
    <location>
        <begin position="37"/>
        <end position="63"/>
    </location>
</feature>
<name>A0A1E3T6H0_9MYCO</name>
<comment type="caution">
    <text evidence="2">The sequence shown here is derived from an EMBL/GenBank/DDBJ whole genome shotgun (WGS) entry which is preliminary data.</text>
</comment>
<evidence type="ECO:0000256" key="1">
    <source>
        <dbReference type="SAM" id="Phobius"/>
    </source>
</evidence>
<reference evidence="3" key="1">
    <citation type="submission" date="2016-09" db="EMBL/GenBank/DDBJ databases">
        <authorList>
            <person name="Greninger A.L."/>
            <person name="Jerome K.R."/>
            <person name="Mcnair B."/>
            <person name="Wallis C."/>
            <person name="Fang F."/>
        </authorList>
    </citation>
    <scope>NUCLEOTIDE SEQUENCE [LARGE SCALE GENOMIC DNA]</scope>
    <source>
        <strain evidence="3">BC1_M4</strain>
    </source>
</reference>
<proteinExistence type="predicted"/>
<keyword evidence="3" id="KW-1185">Reference proteome</keyword>
<keyword evidence="1" id="KW-0812">Transmembrane</keyword>
<keyword evidence="1" id="KW-1133">Transmembrane helix</keyword>
<dbReference type="Proteomes" id="UP000094224">
    <property type="component" value="Unassembled WGS sequence"/>
</dbReference>
<keyword evidence="1" id="KW-0472">Membrane</keyword>
<evidence type="ECO:0000313" key="2">
    <source>
        <dbReference type="EMBL" id="ODR09328.1"/>
    </source>
</evidence>
<organism evidence="2 3">
    <name type="scientific">Mycobacterium sherrisii</name>
    <dbReference type="NCBI Taxonomy" id="243061"/>
    <lineage>
        <taxon>Bacteria</taxon>
        <taxon>Bacillati</taxon>
        <taxon>Actinomycetota</taxon>
        <taxon>Actinomycetes</taxon>
        <taxon>Mycobacteriales</taxon>
        <taxon>Mycobacteriaceae</taxon>
        <taxon>Mycobacterium</taxon>
        <taxon>Mycobacterium simiae complex</taxon>
    </lineage>
</organism>
<sequence>MAVPTWVPSALFNWVVIRSVPGAALDEPDVPAWLPCWFAHAASGAMVAVNAAMVTDTGFFMGFSWGRIYPRSRPPKRRLAGPCSPLLHGRAAATAADAIASASTARITLRPNIA</sequence>